<organism evidence="2 3">
    <name type="scientific">Ensete ventricosum</name>
    <name type="common">Abyssinian banana</name>
    <name type="synonym">Musa ensete</name>
    <dbReference type="NCBI Taxonomy" id="4639"/>
    <lineage>
        <taxon>Eukaryota</taxon>
        <taxon>Viridiplantae</taxon>
        <taxon>Streptophyta</taxon>
        <taxon>Embryophyta</taxon>
        <taxon>Tracheophyta</taxon>
        <taxon>Spermatophyta</taxon>
        <taxon>Magnoliopsida</taxon>
        <taxon>Liliopsida</taxon>
        <taxon>Zingiberales</taxon>
        <taxon>Musaceae</taxon>
        <taxon>Ensete</taxon>
    </lineage>
</organism>
<proteinExistence type="predicted"/>
<comment type="caution">
    <text evidence="2">The sequence shown here is derived from an EMBL/GenBank/DDBJ whole genome shotgun (WGS) entry which is preliminary data.</text>
</comment>
<dbReference type="EMBL" id="AMZH03034621">
    <property type="protein sequence ID" value="RRT31953.1"/>
    <property type="molecule type" value="Genomic_DNA"/>
</dbReference>
<feature type="region of interest" description="Disordered" evidence="1">
    <location>
        <begin position="61"/>
        <end position="114"/>
    </location>
</feature>
<protein>
    <submittedName>
        <fullName evidence="2">Uncharacterized protein</fullName>
    </submittedName>
</protein>
<reference evidence="2 3" key="1">
    <citation type="journal article" date="2014" name="Agronomy (Basel)">
        <title>A Draft Genome Sequence for Ensete ventricosum, the Drought-Tolerant Tree Against Hunger.</title>
        <authorList>
            <person name="Harrison J."/>
            <person name="Moore K.A."/>
            <person name="Paszkiewicz K."/>
            <person name="Jones T."/>
            <person name="Grant M."/>
            <person name="Ambacheew D."/>
            <person name="Muzemil S."/>
            <person name="Studholme D.J."/>
        </authorList>
    </citation>
    <scope>NUCLEOTIDE SEQUENCE [LARGE SCALE GENOMIC DNA]</scope>
</reference>
<evidence type="ECO:0000313" key="2">
    <source>
        <dbReference type="EMBL" id="RRT31953.1"/>
    </source>
</evidence>
<dbReference type="AlphaFoldDB" id="A0A426WXB9"/>
<sequence>MRLYCVKLFYALVVVIGSKSRRCLWGRGGHLHGVYMQRWLAMARPLVVAADHGLATCKGRSAVAKAPPQRGGRLRPGLARKGAAPAHGHTAKASTNGLQTVDRRKAAYGQRHRP</sequence>
<name>A0A426WXB9_ENSVE</name>
<evidence type="ECO:0000313" key="3">
    <source>
        <dbReference type="Proteomes" id="UP000287651"/>
    </source>
</evidence>
<accession>A0A426WXB9</accession>
<gene>
    <name evidence="2" type="ORF">B296_00036078</name>
</gene>
<dbReference type="Proteomes" id="UP000287651">
    <property type="component" value="Unassembled WGS sequence"/>
</dbReference>
<evidence type="ECO:0000256" key="1">
    <source>
        <dbReference type="SAM" id="MobiDB-lite"/>
    </source>
</evidence>